<comment type="caution">
    <text evidence="2">The sequence shown here is derived from an EMBL/GenBank/DDBJ whole genome shotgun (WGS) entry which is preliminary data.</text>
</comment>
<dbReference type="AlphaFoldDB" id="A0A2T3NL50"/>
<evidence type="ECO:0000313" key="3">
    <source>
        <dbReference type="Proteomes" id="UP000241346"/>
    </source>
</evidence>
<keyword evidence="2" id="KW-0808">Transferase</keyword>
<sequence length="237" mass="27159">MQFNHLQQPIGTPMPDWQGASTPELVTLNGQFCRVEPLCPSRHGNDLFEAFSADKENRMWTYMFMGPFDSKQSFFDWLTPLQQSRDPLFFAIIDPVSGLAVGIASYMRIVPQMGVIEIGNFLFSSKLQKTPATTEAIHLMLKHAFEDLGYRRCEWKCDSLNQPSRRAAERLGFTYEGLFRQAIVYNGRNRDTTWYAIIDSDWTQISKAHQAWLSADNFDVKGMQKKRLAELLSLGMA</sequence>
<gene>
    <name evidence="2" type="ORF">C9J01_04340</name>
</gene>
<dbReference type="SUPFAM" id="SSF55729">
    <property type="entry name" value="Acyl-CoA N-acyltransferases (Nat)"/>
    <property type="match status" value="1"/>
</dbReference>
<dbReference type="PANTHER" id="PTHR43441:SF2">
    <property type="entry name" value="FAMILY ACETYLTRANSFERASE, PUTATIVE (AFU_ORTHOLOGUE AFUA_7G00850)-RELATED"/>
    <property type="match status" value="1"/>
</dbReference>
<dbReference type="FunFam" id="3.40.630.30:FF:000047">
    <property type="entry name" value="Acetyltransferase, GNAT family"/>
    <property type="match status" value="1"/>
</dbReference>
<dbReference type="GO" id="GO:1990189">
    <property type="term" value="F:protein N-terminal-serine acetyltransferase activity"/>
    <property type="evidence" value="ECO:0007669"/>
    <property type="project" value="TreeGrafter"/>
</dbReference>
<evidence type="ECO:0000259" key="1">
    <source>
        <dbReference type="PROSITE" id="PS51186"/>
    </source>
</evidence>
<dbReference type="PANTHER" id="PTHR43441">
    <property type="entry name" value="RIBOSOMAL-PROTEIN-SERINE ACETYLTRANSFERASE"/>
    <property type="match status" value="1"/>
</dbReference>
<organism evidence="2 3">
    <name type="scientific">Photobacterium rosenbergii</name>
    <dbReference type="NCBI Taxonomy" id="294936"/>
    <lineage>
        <taxon>Bacteria</taxon>
        <taxon>Pseudomonadati</taxon>
        <taxon>Pseudomonadota</taxon>
        <taxon>Gammaproteobacteria</taxon>
        <taxon>Vibrionales</taxon>
        <taxon>Vibrionaceae</taxon>
        <taxon>Photobacterium</taxon>
    </lineage>
</organism>
<feature type="domain" description="N-acetyltransferase" evidence="1">
    <location>
        <begin position="33"/>
        <end position="191"/>
    </location>
</feature>
<dbReference type="PROSITE" id="PS51186">
    <property type="entry name" value="GNAT"/>
    <property type="match status" value="1"/>
</dbReference>
<protein>
    <submittedName>
        <fullName evidence="2">GNAT family N-acetyltransferase</fullName>
    </submittedName>
</protein>
<dbReference type="Gene3D" id="3.40.630.30">
    <property type="match status" value="1"/>
</dbReference>
<dbReference type="GO" id="GO:0008999">
    <property type="term" value="F:protein-N-terminal-alanine acetyltransferase activity"/>
    <property type="evidence" value="ECO:0007669"/>
    <property type="project" value="TreeGrafter"/>
</dbReference>
<dbReference type="EMBL" id="PYMB01000001">
    <property type="protein sequence ID" value="PSW16237.1"/>
    <property type="molecule type" value="Genomic_DNA"/>
</dbReference>
<dbReference type="InterPro" id="IPR000182">
    <property type="entry name" value="GNAT_dom"/>
</dbReference>
<accession>A0A2T3NL50</accession>
<dbReference type="Pfam" id="PF13302">
    <property type="entry name" value="Acetyltransf_3"/>
    <property type="match status" value="1"/>
</dbReference>
<dbReference type="GO" id="GO:0005737">
    <property type="term" value="C:cytoplasm"/>
    <property type="evidence" value="ECO:0007669"/>
    <property type="project" value="TreeGrafter"/>
</dbReference>
<dbReference type="RefSeq" id="WP_107296860.1">
    <property type="nucleotide sequence ID" value="NZ_PYMB01000001.1"/>
</dbReference>
<dbReference type="Proteomes" id="UP000241346">
    <property type="component" value="Unassembled WGS sequence"/>
</dbReference>
<name>A0A2T3NL50_9GAMM</name>
<dbReference type="OrthoDB" id="9784707at2"/>
<proteinExistence type="predicted"/>
<dbReference type="InterPro" id="IPR051908">
    <property type="entry name" value="Ribosomal_N-acetyltransferase"/>
</dbReference>
<reference evidence="2 3" key="1">
    <citation type="submission" date="2018-03" db="EMBL/GenBank/DDBJ databases">
        <title>Whole genome sequencing of Histamine producing bacteria.</title>
        <authorList>
            <person name="Butler K."/>
        </authorList>
    </citation>
    <scope>NUCLEOTIDE SEQUENCE [LARGE SCALE GENOMIC DNA]</scope>
    <source>
        <strain evidence="2 3">DSM 19138</strain>
    </source>
</reference>
<evidence type="ECO:0000313" key="2">
    <source>
        <dbReference type="EMBL" id="PSW16237.1"/>
    </source>
</evidence>
<dbReference type="InterPro" id="IPR016181">
    <property type="entry name" value="Acyl_CoA_acyltransferase"/>
</dbReference>